<feature type="non-terminal residue" evidence="2">
    <location>
        <position position="1"/>
    </location>
</feature>
<name>F3CBE9_PSESG</name>
<dbReference type="AlphaFoldDB" id="F3CBE9"/>
<evidence type="ECO:0000313" key="2">
    <source>
        <dbReference type="EMBL" id="EGH16591.1"/>
    </source>
</evidence>
<dbReference type="EMBL" id="ADWY01001286">
    <property type="protein sequence ID" value="EGH16591.1"/>
    <property type="molecule type" value="Genomic_DNA"/>
</dbReference>
<gene>
    <name evidence="2" type="ORF">Pgy4_26445</name>
</gene>
<comment type="caution">
    <text evidence="2">The sequence shown here is derived from an EMBL/GenBank/DDBJ whole genome shotgun (WGS) entry which is preliminary data.</text>
</comment>
<evidence type="ECO:0000256" key="1">
    <source>
        <dbReference type="SAM" id="MobiDB-lite"/>
    </source>
</evidence>
<dbReference type="HOGENOM" id="CLU_3193274_0_0_6"/>
<proteinExistence type="predicted"/>
<organism evidence="2 3">
    <name type="scientific">Pseudomonas savastanoi pv. glycinea str. race 4</name>
    <dbReference type="NCBI Taxonomy" id="875330"/>
    <lineage>
        <taxon>Bacteria</taxon>
        <taxon>Pseudomonadati</taxon>
        <taxon>Pseudomonadota</taxon>
        <taxon>Gammaproteobacteria</taxon>
        <taxon>Pseudomonadales</taxon>
        <taxon>Pseudomonadaceae</taxon>
        <taxon>Pseudomonas</taxon>
    </lineage>
</organism>
<protein>
    <submittedName>
        <fullName evidence="2">Uncharacterized protein</fullName>
    </submittedName>
</protein>
<accession>F3CBE9</accession>
<dbReference type="Proteomes" id="UP000005466">
    <property type="component" value="Unassembled WGS sequence"/>
</dbReference>
<feature type="region of interest" description="Disordered" evidence="1">
    <location>
        <begin position="1"/>
        <end position="22"/>
    </location>
</feature>
<sequence>GAGHVSLHWLNSEPDSQKADQHSRAICLTNGALQQEDMAAFRGKW</sequence>
<evidence type="ECO:0000313" key="3">
    <source>
        <dbReference type="Proteomes" id="UP000005466"/>
    </source>
</evidence>
<reference evidence="2 3" key="1">
    <citation type="journal article" date="2011" name="PLoS Pathog.">
        <title>Dynamic evolution of pathogenicity revealed by sequencing and comparative genomics of 19 Pseudomonas syringae isolates.</title>
        <authorList>
            <person name="Baltrus D.A."/>
            <person name="Nishimura M.T."/>
            <person name="Romanchuk A."/>
            <person name="Chang J.H."/>
            <person name="Mukhtar M.S."/>
            <person name="Cherkis K."/>
            <person name="Roach J."/>
            <person name="Grant S.R."/>
            <person name="Jones C.D."/>
            <person name="Dangl J.L."/>
        </authorList>
    </citation>
    <scope>NUCLEOTIDE SEQUENCE [LARGE SCALE GENOMIC DNA]</scope>
    <source>
        <strain evidence="3">race 4</strain>
    </source>
</reference>